<accession>A0A6P7RGP1</accession>
<dbReference type="AlphaFoldDB" id="A0A6P7RGP1"/>
<feature type="compositionally biased region" description="Gly residues" evidence="1">
    <location>
        <begin position="154"/>
        <end position="175"/>
    </location>
</feature>
<protein>
    <submittedName>
        <fullName evidence="3">Uncharacterized protein LOC110300927</fullName>
    </submittedName>
</protein>
<dbReference type="KEGG" id="mcal:110300927"/>
<name>A0A6P7RGP1_MUSCR</name>
<feature type="region of interest" description="Disordered" evidence="1">
    <location>
        <begin position="189"/>
        <end position="298"/>
    </location>
</feature>
<organism evidence="2 3">
    <name type="scientific">Mus caroli</name>
    <name type="common">Ryukyu mouse</name>
    <name type="synonym">Ricefield mouse</name>
    <dbReference type="NCBI Taxonomy" id="10089"/>
    <lineage>
        <taxon>Eukaryota</taxon>
        <taxon>Metazoa</taxon>
        <taxon>Chordata</taxon>
        <taxon>Craniata</taxon>
        <taxon>Vertebrata</taxon>
        <taxon>Euteleostomi</taxon>
        <taxon>Mammalia</taxon>
        <taxon>Eutheria</taxon>
        <taxon>Euarchontoglires</taxon>
        <taxon>Glires</taxon>
        <taxon>Rodentia</taxon>
        <taxon>Myomorpha</taxon>
        <taxon>Muroidea</taxon>
        <taxon>Muridae</taxon>
        <taxon>Murinae</taxon>
        <taxon>Mus</taxon>
        <taxon>Mus</taxon>
    </lineage>
</organism>
<feature type="compositionally biased region" description="Pro residues" evidence="1">
    <location>
        <begin position="205"/>
        <end position="214"/>
    </location>
</feature>
<sequence>MSINMQEAATLHEAPGGHRHADHGRRGLVPRVPRHAPERRPLGTDGPNPSEVSGTQIPVVPTLAPPRPSVTDRTRDPPLGQGRAGRGAAAERGRASRSLKPDSTRPRPQRHAWLARAARSPRPHVHTPAALPFRSVRPTRGRPGLRRVPPLGGSRVGVGGPRPFGGSRAGVGGPRLLGWSRVASAGLGRSAGLRGSSASGRRLGPPVPQEAAPPRPRREALSPRLPGFSLPPETHSSAPRQPRLKRRGRRQEEGRWGRVQTKELGRSALSAWGTALNQTEGAGRPAGKHSRSLCPVPGIPSQTSLWAEGQEEWGVLQATLGPAPSP</sequence>
<feature type="compositionally biased region" description="Basic and acidic residues" evidence="1">
    <location>
        <begin position="250"/>
        <end position="265"/>
    </location>
</feature>
<dbReference type="GeneID" id="110300927"/>
<evidence type="ECO:0000256" key="1">
    <source>
        <dbReference type="SAM" id="MobiDB-lite"/>
    </source>
</evidence>
<proteinExistence type="predicted"/>
<reference evidence="3" key="1">
    <citation type="submission" date="2025-08" db="UniProtKB">
        <authorList>
            <consortium name="RefSeq"/>
        </authorList>
    </citation>
    <scope>IDENTIFICATION</scope>
</reference>
<dbReference type="Proteomes" id="UP000515126">
    <property type="component" value="Chromosome 8"/>
</dbReference>
<evidence type="ECO:0000313" key="3">
    <source>
        <dbReference type="RefSeq" id="XP_029336120.1"/>
    </source>
</evidence>
<feature type="region of interest" description="Disordered" evidence="1">
    <location>
        <begin position="1"/>
        <end position="176"/>
    </location>
</feature>
<evidence type="ECO:0000313" key="2">
    <source>
        <dbReference type="Proteomes" id="UP000515126"/>
    </source>
</evidence>
<keyword evidence="2" id="KW-1185">Reference proteome</keyword>
<feature type="compositionally biased region" description="Low complexity" evidence="1">
    <location>
        <begin position="189"/>
        <end position="204"/>
    </location>
</feature>
<feature type="compositionally biased region" description="Basic and acidic residues" evidence="1">
    <location>
        <begin position="89"/>
        <end position="105"/>
    </location>
</feature>
<dbReference type="RefSeq" id="XP_029336120.1">
    <property type="nucleotide sequence ID" value="XM_029480260.1"/>
</dbReference>
<feature type="compositionally biased region" description="Basic residues" evidence="1">
    <location>
        <begin position="17"/>
        <end position="34"/>
    </location>
</feature>
<gene>
    <name evidence="3" type="primary">LOC110300927</name>
</gene>